<dbReference type="InterPro" id="IPR013766">
    <property type="entry name" value="Thioredoxin_domain"/>
</dbReference>
<dbReference type="InterPro" id="IPR036249">
    <property type="entry name" value="Thioredoxin-like_sf"/>
</dbReference>
<dbReference type="PANTHER" id="PTHR42852:SF17">
    <property type="entry name" value="THIOREDOXIN-LIKE PROTEIN HI_1115"/>
    <property type="match status" value="1"/>
</dbReference>
<organism evidence="3 4">
    <name type="scientific">Fodinisporobacter ferrooxydans</name>
    <dbReference type="NCBI Taxonomy" id="2901836"/>
    <lineage>
        <taxon>Bacteria</taxon>
        <taxon>Bacillati</taxon>
        <taxon>Bacillota</taxon>
        <taxon>Bacilli</taxon>
        <taxon>Bacillales</taxon>
        <taxon>Alicyclobacillaceae</taxon>
        <taxon>Fodinisporobacter</taxon>
    </lineage>
</organism>
<evidence type="ECO:0000313" key="3">
    <source>
        <dbReference type="EMBL" id="UOF92048.1"/>
    </source>
</evidence>
<keyword evidence="4" id="KW-1185">Reference proteome</keyword>
<dbReference type="Proteomes" id="UP000830167">
    <property type="component" value="Chromosome"/>
</dbReference>
<dbReference type="SUPFAM" id="SSF52833">
    <property type="entry name" value="Thioredoxin-like"/>
    <property type="match status" value="1"/>
</dbReference>
<sequence length="178" mass="20161">MHSHRTRWTVILLIFVLAVAIMASIYKQFKQTTPLDGLNPGQAAPNFVLQNLQGNDVSLQEFKGKVVLINIWASWCKPCRDEIPGIVQTYQAYKNQGFVVLGVNYKENPVTVKGFMEQFHMNYPVVFDTDGKMSEMYKVGPLPTSFLVNRKGIIEKVIVGQMSESYLKQAIGNMVKEK</sequence>
<dbReference type="Pfam" id="PF00578">
    <property type="entry name" value="AhpC-TSA"/>
    <property type="match status" value="1"/>
</dbReference>
<evidence type="ECO:0000256" key="1">
    <source>
        <dbReference type="ARBA" id="ARBA00023157"/>
    </source>
</evidence>
<dbReference type="InterPro" id="IPR000866">
    <property type="entry name" value="AhpC/TSA"/>
</dbReference>
<reference evidence="3" key="1">
    <citation type="submission" date="2021-12" db="EMBL/GenBank/DDBJ databases">
        <title>Alicyclobacillaceae gen. nov., sp. nov., isolated from chalcocite enrichment system.</title>
        <authorList>
            <person name="Jiang Z."/>
        </authorList>
    </citation>
    <scope>NUCLEOTIDE SEQUENCE</scope>
    <source>
        <strain evidence="3">MYW30-H2</strain>
    </source>
</reference>
<dbReference type="RefSeq" id="WP_347438731.1">
    <property type="nucleotide sequence ID" value="NZ_CP089291.1"/>
</dbReference>
<keyword evidence="1" id="KW-1015">Disulfide bond</keyword>
<dbReference type="PANTHER" id="PTHR42852">
    <property type="entry name" value="THIOL:DISULFIDE INTERCHANGE PROTEIN DSBE"/>
    <property type="match status" value="1"/>
</dbReference>
<dbReference type="PROSITE" id="PS51352">
    <property type="entry name" value="THIOREDOXIN_2"/>
    <property type="match status" value="1"/>
</dbReference>
<feature type="domain" description="Thioredoxin" evidence="2">
    <location>
        <begin position="38"/>
        <end position="176"/>
    </location>
</feature>
<accession>A0ABY4CNR9</accession>
<dbReference type="InterPro" id="IPR050553">
    <property type="entry name" value="Thioredoxin_ResA/DsbE_sf"/>
</dbReference>
<proteinExistence type="predicted"/>
<gene>
    <name evidence="3" type="ORF">LSG31_07395</name>
</gene>
<evidence type="ECO:0000313" key="4">
    <source>
        <dbReference type="Proteomes" id="UP000830167"/>
    </source>
</evidence>
<evidence type="ECO:0000259" key="2">
    <source>
        <dbReference type="PROSITE" id="PS51352"/>
    </source>
</evidence>
<dbReference type="EMBL" id="CP089291">
    <property type="protein sequence ID" value="UOF92048.1"/>
    <property type="molecule type" value="Genomic_DNA"/>
</dbReference>
<dbReference type="CDD" id="cd02966">
    <property type="entry name" value="TlpA_like_family"/>
    <property type="match status" value="1"/>
</dbReference>
<protein>
    <submittedName>
        <fullName evidence="3">Redoxin domain-containing protein</fullName>
    </submittedName>
</protein>
<dbReference type="Gene3D" id="3.40.30.10">
    <property type="entry name" value="Glutaredoxin"/>
    <property type="match status" value="1"/>
</dbReference>
<name>A0ABY4CNR9_9BACL</name>